<evidence type="ECO:0008006" key="3">
    <source>
        <dbReference type="Google" id="ProtNLM"/>
    </source>
</evidence>
<accession>A0A1H4EJJ4</accession>
<dbReference type="OrthoDB" id="594666at2"/>
<dbReference type="AlphaFoldDB" id="A0A1H4EJJ4"/>
<name>A0A1H4EJJ4_XYLRU</name>
<gene>
    <name evidence="1" type="ORF">SAMN05216462_2849</name>
</gene>
<dbReference type="EMBL" id="FNRF01000005">
    <property type="protein sequence ID" value="SEA84760.1"/>
    <property type="molecule type" value="Genomic_DNA"/>
</dbReference>
<protein>
    <recommendedName>
        <fullName evidence="3">Tetratricopeptide repeat protein</fullName>
    </recommendedName>
</protein>
<evidence type="ECO:0000313" key="2">
    <source>
        <dbReference type="Proteomes" id="UP000182257"/>
    </source>
</evidence>
<reference evidence="1 2" key="1">
    <citation type="submission" date="2016-10" db="EMBL/GenBank/DDBJ databases">
        <authorList>
            <person name="de Groot N.N."/>
        </authorList>
    </citation>
    <scope>NUCLEOTIDE SEQUENCE [LARGE SCALE GENOMIC DNA]</scope>
    <source>
        <strain evidence="1 2">D31d</strain>
    </source>
</reference>
<evidence type="ECO:0000313" key="1">
    <source>
        <dbReference type="EMBL" id="SEA84760.1"/>
    </source>
</evidence>
<dbReference type="Proteomes" id="UP000182257">
    <property type="component" value="Unassembled WGS sequence"/>
</dbReference>
<proteinExistence type="predicted"/>
<sequence>MEITELIKHPEQMDRETLYELRSLLALYPYFQTARLLMLQNLYLLHDPTFDEELRRASAYITDRRVLFQMIEGRHYEYHPVAKPAPAAKPVQQSAEPAEDRTISLIDNFLDSIPEEAKTDTQKPKRKPTPADAAVDYVAYLMDIEPDGGQEMPGEMPKMFGQDLIDSFINDDKGGFQLREVPEYRPEPQPEPSEDENGVESEYFTETLARIYIKQGRYSKALEIIQRLSLQIPKKNAYFADQIRFLEKLIVNSNKKNK</sequence>
<dbReference type="RefSeq" id="WP_074762064.1">
    <property type="nucleotide sequence ID" value="NZ_FNRF01000005.1"/>
</dbReference>
<organism evidence="1 2">
    <name type="scientific">Xylanibacter ruminicola</name>
    <name type="common">Prevotella ruminicola</name>
    <dbReference type="NCBI Taxonomy" id="839"/>
    <lineage>
        <taxon>Bacteria</taxon>
        <taxon>Pseudomonadati</taxon>
        <taxon>Bacteroidota</taxon>
        <taxon>Bacteroidia</taxon>
        <taxon>Bacteroidales</taxon>
        <taxon>Prevotellaceae</taxon>
        <taxon>Xylanibacter</taxon>
    </lineage>
</organism>